<dbReference type="EMBL" id="CP041054">
    <property type="protein sequence ID" value="QDE47247.1"/>
    <property type="molecule type" value="Genomic_DNA"/>
</dbReference>
<dbReference type="Proteomes" id="UP000318237">
    <property type="component" value="Chromosome"/>
</dbReference>
<sequence>MNNIKRYIEMLTNTKATMKAVVKDWNTYIEQSGADFLTFDFPVEGWTRKAQLIAEFERVAVQLNNIMEGREALENAPVKHETMVQDIKKGDVVMCPARPSQCQTVTNVDDFSCYFIITFSGDMGQQYFDRGETLIVCEPVNGSQITNVSTTEVNDMNEANNQLVPAIDSESSIMELRANCLYMLFRSYNPTPEAINQVTRAAITTAMIHYQNEPCQHTLNSILLIGDIIADGRYSQTLNGNDDAAREFYRSFALIVSATEPEALRSILSNHMAETLNV</sequence>
<evidence type="ECO:0000313" key="1">
    <source>
        <dbReference type="EMBL" id="QDE47247.1"/>
    </source>
</evidence>
<evidence type="ECO:0000313" key="2">
    <source>
        <dbReference type="Proteomes" id="UP000318237"/>
    </source>
</evidence>
<protein>
    <submittedName>
        <fullName evidence="1">Uncharacterized protein</fullName>
    </submittedName>
</protein>
<proteinExistence type="predicted"/>
<gene>
    <name evidence="1" type="ORF">EIN43_05610</name>
</gene>
<dbReference type="AlphaFoldDB" id="A0A4Y5ZP47"/>
<accession>A0A4Y5ZP47</accession>
<name>A0A4Y5ZP47_9ENTR</name>
<organism evidence="1 2">
    <name type="scientific">Enterobacter hormaechei</name>
    <dbReference type="NCBI Taxonomy" id="158836"/>
    <lineage>
        <taxon>Bacteria</taxon>
        <taxon>Pseudomonadati</taxon>
        <taxon>Pseudomonadota</taxon>
        <taxon>Gammaproteobacteria</taxon>
        <taxon>Enterobacterales</taxon>
        <taxon>Enterobacteriaceae</taxon>
        <taxon>Enterobacter</taxon>
        <taxon>Enterobacter cloacae complex</taxon>
    </lineage>
</organism>
<reference evidence="1 2" key="1">
    <citation type="submission" date="2019-06" db="EMBL/GenBank/DDBJ databases">
        <title>Whole genome sequencing of XDR Enterobacter.</title>
        <authorList>
            <person name="Gnana Soundari P."/>
            <person name="Vijayakumar R."/>
            <person name="Krishnan P."/>
        </authorList>
    </citation>
    <scope>NUCLEOTIDE SEQUENCE [LARGE SCALE GENOMIC DNA]</scope>
    <source>
        <strain evidence="1 2">C126</strain>
    </source>
</reference>